<reference evidence="3 4" key="1">
    <citation type="journal article" date="2015" name="Genome Announc.">
        <title>Expanding the biotechnology potential of lactobacilli through comparative genomics of 213 strains and associated genera.</title>
        <authorList>
            <person name="Sun Z."/>
            <person name="Harris H.M."/>
            <person name="McCann A."/>
            <person name="Guo C."/>
            <person name="Argimon S."/>
            <person name="Zhang W."/>
            <person name="Yang X."/>
            <person name="Jeffery I.B."/>
            <person name="Cooney J.C."/>
            <person name="Kagawa T.F."/>
            <person name="Liu W."/>
            <person name="Song Y."/>
            <person name="Salvetti E."/>
            <person name="Wrobel A."/>
            <person name="Rasinkangas P."/>
            <person name="Parkhill J."/>
            <person name="Rea M.C."/>
            <person name="O'Sullivan O."/>
            <person name="Ritari J."/>
            <person name="Douillard F.P."/>
            <person name="Paul Ross R."/>
            <person name="Yang R."/>
            <person name="Briner A.E."/>
            <person name="Felis G.E."/>
            <person name="de Vos W.M."/>
            <person name="Barrangou R."/>
            <person name="Klaenhammer T.R."/>
            <person name="Caufield P.W."/>
            <person name="Cui Y."/>
            <person name="Zhang H."/>
            <person name="O'Toole P.W."/>
        </authorList>
    </citation>
    <scope>NUCLEOTIDE SEQUENCE [LARGE SCALE GENOMIC DNA]</scope>
    <source>
        <strain evidence="3 4">DSM 19117</strain>
    </source>
</reference>
<dbReference type="PATRIC" id="fig|1423773.3.peg.2151"/>
<name>A0A0R1K4F1_9LACO</name>
<protein>
    <submittedName>
        <fullName evidence="3">Uncharacterized protein</fullName>
    </submittedName>
</protein>
<feature type="transmembrane region" description="Helical" evidence="2">
    <location>
        <begin position="12"/>
        <end position="34"/>
    </location>
</feature>
<organism evidence="3 4">
    <name type="scientific">Levilactobacillus namurensis DSM 19117</name>
    <dbReference type="NCBI Taxonomy" id="1423773"/>
    <lineage>
        <taxon>Bacteria</taxon>
        <taxon>Bacillati</taxon>
        <taxon>Bacillota</taxon>
        <taxon>Bacilli</taxon>
        <taxon>Lactobacillales</taxon>
        <taxon>Lactobacillaceae</taxon>
        <taxon>Levilactobacillus</taxon>
    </lineage>
</organism>
<evidence type="ECO:0000313" key="3">
    <source>
        <dbReference type="EMBL" id="KRK74922.1"/>
    </source>
</evidence>
<sequence>MERRPNQGPKRWLVLLVAGILLFVGGGGTGYMLGQQQAKTAQAKQMKKGPRGMNGKRPSGQPSDLPSQSSSSK</sequence>
<evidence type="ECO:0000256" key="2">
    <source>
        <dbReference type="SAM" id="Phobius"/>
    </source>
</evidence>
<comment type="caution">
    <text evidence="3">The sequence shown here is derived from an EMBL/GenBank/DDBJ whole genome shotgun (WGS) entry which is preliminary data.</text>
</comment>
<dbReference type="AlphaFoldDB" id="A0A0R1K4F1"/>
<evidence type="ECO:0000256" key="1">
    <source>
        <dbReference type="SAM" id="MobiDB-lite"/>
    </source>
</evidence>
<evidence type="ECO:0000313" key="4">
    <source>
        <dbReference type="Proteomes" id="UP000051162"/>
    </source>
</evidence>
<gene>
    <name evidence="3" type="ORF">FD30_GL002096</name>
</gene>
<dbReference type="GeneID" id="84783390"/>
<keyword evidence="2" id="KW-0472">Membrane</keyword>
<keyword evidence="4" id="KW-1185">Reference proteome</keyword>
<dbReference type="RefSeq" id="WP_056944402.1">
    <property type="nucleotide sequence ID" value="NZ_AZDT01000042.1"/>
</dbReference>
<keyword evidence="2" id="KW-0812">Transmembrane</keyword>
<feature type="region of interest" description="Disordered" evidence="1">
    <location>
        <begin position="36"/>
        <end position="73"/>
    </location>
</feature>
<accession>A0A0R1K4F1</accession>
<dbReference type="EMBL" id="AZDT01000042">
    <property type="protein sequence ID" value="KRK74922.1"/>
    <property type="molecule type" value="Genomic_DNA"/>
</dbReference>
<feature type="compositionally biased region" description="Low complexity" evidence="1">
    <location>
        <begin position="58"/>
        <end position="73"/>
    </location>
</feature>
<dbReference type="Proteomes" id="UP000051162">
    <property type="component" value="Unassembled WGS sequence"/>
</dbReference>
<proteinExistence type="predicted"/>
<keyword evidence="2" id="KW-1133">Transmembrane helix</keyword>